<dbReference type="GO" id="GO:0160016">
    <property type="term" value="F:CCACCA tRNA nucleotidyltransferase activity"/>
    <property type="evidence" value="ECO:0007669"/>
    <property type="project" value="RHEA"/>
</dbReference>
<dbReference type="InterPro" id="IPR032828">
    <property type="entry name" value="PolyA_RNA-bd"/>
</dbReference>
<keyword evidence="7 11" id="KW-0692">RNA repair</keyword>
<feature type="binding site" evidence="11">
    <location>
        <position position="164"/>
    </location>
    <ligand>
        <name>ATP</name>
        <dbReference type="ChEBI" id="CHEBI:30616"/>
    </ligand>
</feature>
<feature type="binding site" evidence="11">
    <location>
        <position position="112"/>
    </location>
    <ligand>
        <name>CTP</name>
        <dbReference type="ChEBI" id="CHEBI:37563"/>
    </ligand>
</feature>
<keyword evidence="3 11" id="KW-0819">tRNA processing</keyword>
<feature type="domain" description="tRNA nucleotidyltransferase/poly(A) polymerase RNA and SrmB- binding" evidence="13">
    <location>
        <begin position="170"/>
        <end position="224"/>
    </location>
</feature>
<feature type="binding site" evidence="11">
    <location>
        <position position="155"/>
    </location>
    <ligand>
        <name>CTP</name>
        <dbReference type="ChEBI" id="CHEBI:37563"/>
    </ligand>
</feature>
<feature type="binding site" evidence="11">
    <location>
        <position position="112"/>
    </location>
    <ligand>
        <name>ATP</name>
        <dbReference type="ChEBI" id="CHEBI:30616"/>
    </ligand>
</feature>
<comment type="cofactor">
    <cofactor evidence="1 11">
        <name>Mg(2+)</name>
        <dbReference type="ChEBI" id="CHEBI:18420"/>
    </cofactor>
</comment>
<keyword evidence="8 11" id="KW-0067">ATP-binding</keyword>
<reference evidence="16" key="1">
    <citation type="submission" date="2016-10" db="EMBL/GenBank/DDBJ databases">
        <authorList>
            <person name="Varghese N."/>
            <person name="Submissions S."/>
        </authorList>
    </citation>
    <scope>NUCLEOTIDE SEQUENCE [LARGE SCALE GENOMIC DNA]</scope>
    <source>
        <strain evidence="16">CGMCC 1.6199</strain>
    </source>
</reference>
<dbReference type="GO" id="GO:0000287">
    <property type="term" value="F:magnesium ion binding"/>
    <property type="evidence" value="ECO:0007669"/>
    <property type="project" value="UniProtKB-UniRule"/>
</dbReference>
<comment type="function">
    <text evidence="11">Catalyzes the addition and repair of the essential 3'-terminal CCA sequence in tRNAs without using a nucleic acid template. Adds these three nucleotides in the order of C, C, and A to the tRNA nucleotide-73, using CTP and ATP as substrates and producing inorganic pyrophosphate. tRNA 3'-terminal CCA addition is required both for tRNA processing and repair. Also involved in tRNA surveillance by mediating tandem CCA addition to generate a CCACCA at the 3' terminus of unstable tRNAs. While stable tRNAs receive only 3'-terminal CCA, unstable tRNAs are marked with CCACCA and rapidly degraded.</text>
</comment>
<feature type="binding site" evidence="11">
    <location>
        <position position="155"/>
    </location>
    <ligand>
        <name>ATP</name>
        <dbReference type="ChEBI" id="CHEBI:30616"/>
    </ligand>
</feature>
<feature type="domain" description="CCA-adding enzyme C-terminal" evidence="14">
    <location>
        <begin position="260"/>
        <end position="390"/>
    </location>
</feature>
<evidence type="ECO:0000256" key="6">
    <source>
        <dbReference type="ARBA" id="ARBA00022741"/>
    </source>
</evidence>
<keyword evidence="9 11" id="KW-0460">Magnesium</keyword>
<comment type="similarity">
    <text evidence="11">Belongs to the tRNA nucleotidyltransferase/poly(A) polymerase family. Bacterial CCA-adding enzyme type 3 subfamily.</text>
</comment>
<dbReference type="Pfam" id="PF13735">
    <property type="entry name" value="tRNA_NucTran2_2"/>
    <property type="match status" value="1"/>
</dbReference>
<name>A0A1G9M0M3_9BACI</name>
<evidence type="ECO:0000256" key="7">
    <source>
        <dbReference type="ARBA" id="ARBA00022800"/>
    </source>
</evidence>
<comment type="miscellaneous">
    <text evidence="11">A single active site specifically recognizes both ATP and CTP and is responsible for their addition.</text>
</comment>
<keyword evidence="16" id="KW-1185">Reference proteome</keyword>
<keyword evidence="6 11" id="KW-0547">Nucleotide-binding</keyword>
<organism evidence="15 16">
    <name type="scientific">Sediminibacillus halophilus</name>
    <dbReference type="NCBI Taxonomy" id="482461"/>
    <lineage>
        <taxon>Bacteria</taxon>
        <taxon>Bacillati</taxon>
        <taxon>Bacillota</taxon>
        <taxon>Bacilli</taxon>
        <taxon>Bacillales</taxon>
        <taxon>Bacillaceae</taxon>
        <taxon>Sediminibacillus</taxon>
    </lineage>
</organism>
<feature type="binding site" evidence="11">
    <location>
        <position position="43"/>
    </location>
    <ligand>
        <name>Mg(2+)</name>
        <dbReference type="ChEBI" id="CHEBI:18420"/>
    </ligand>
</feature>
<feature type="binding site" evidence="11">
    <location>
        <position position="28"/>
    </location>
    <ligand>
        <name>CTP</name>
        <dbReference type="ChEBI" id="CHEBI:37563"/>
    </ligand>
</feature>
<evidence type="ECO:0000256" key="2">
    <source>
        <dbReference type="ARBA" id="ARBA00022679"/>
    </source>
</evidence>
<feature type="binding site" evidence="11">
    <location>
        <position position="41"/>
    </location>
    <ligand>
        <name>Mg(2+)</name>
        <dbReference type="ChEBI" id="CHEBI:18420"/>
    </ligand>
</feature>
<dbReference type="RefSeq" id="WP_074597155.1">
    <property type="nucleotide sequence ID" value="NZ_FNHF01000001.1"/>
</dbReference>
<evidence type="ECO:0000256" key="1">
    <source>
        <dbReference type="ARBA" id="ARBA00001946"/>
    </source>
</evidence>
<sequence length="400" mass="45917">MEFPAFSNGKNILEKLEQHGHSAYFVGGAVRDFLIGRPIGDIDITTSAKPEQVQDIFPKVIPVGIEHGTVIVRHEGESFEVTTFRVEEGYSDFRHPDEVEFVNDLEKDLARRDFTMNAIAMDKYGEVIDPYLGKSSIKEKMIRTVGTPSERFSEDPLRMLRALRFASQLDFQLESETFSALADGAEMIKEISIERITGELEKLFAGPFVSKGIGLLRRSNLVDCLPVFKGNRRLQKSLSQVKVPFCQLSELICMLVYWEQQVTISEWAKAWKLSNRTKKETEQLYEAISYSSEKQIDAWLVYQLPSHLLDSFIRLYTTYFSPVSRDYILSLNKALPIRQKRDLSVTGADLIEWFPERKKGPWINQALTSIEKLVVIGELPNQKNVLKEWVKHEYHPQSTD</sequence>
<evidence type="ECO:0000256" key="10">
    <source>
        <dbReference type="ARBA" id="ARBA00022884"/>
    </source>
</evidence>
<feature type="domain" description="Poly A polymerase head" evidence="12">
    <location>
        <begin position="23"/>
        <end position="143"/>
    </location>
</feature>
<comment type="catalytic activity">
    <reaction evidence="11">
        <text>a tRNA with a 3' CCA end + 2 CTP + ATP = a tRNA with a 3' CCACCA end + 3 diphosphate</text>
        <dbReference type="Rhea" id="RHEA:76235"/>
        <dbReference type="Rhea" id="RHEA-COMP:10468"/>
        <dbReference type="Rhea" id="RHEA-COMP:18655"/>
        <dbReference type="ChEBI" id="CHEBI:30616"/>
        <dbReference type="ChEBI" id="CHEBI:33019"/>
        <dbReference type="ChEBI" id="CHEBI:37563"/>
        <dbReference type="ChEBI" id="CHEBI:83071"/>
        <dbReference type="ChEBI" id="CHEBI:195187"/>
    </reaction>
</comment>
<dbReference type="Gene3D" id="1.20.58.560">
    <property type="match status" value="1"/>
</dbReference>
<dbReference type="InterPro" id="IPR043519">
    <property type="entry name" value="NT_sf"/>
</dbReference>
<dbReference type="NCBIfam" id="NF009814">
    <property type="entry name" value="PRK13299.1"/>
    <property type="match status" value="1"/>
</dbReference>
<dbReference type="Gene3D" id="1.10.246.80">
    <property type="match status" value="1"/>
</dbReference>
<dbReference type="Pfam" id="PF12627">
    <property type="entry name" value="PolyA_pol_RNAbd"/>
    <property type="match status" value="1"/>
</dbReference>
<keyword evidence="10 11" id="KW-0694">RNA-binding</keyword>
<dbReference type="GO" id="GO:0005524">
    <property type="term" value="F:ATP binding"/>
    <property type="evidence" value="ECO:0007669"/>
    <property type="project" value="UniProtKB-UniRule"/>
</dbReference>
<evidence type="ECO:0000259" key="14">
    <source>
        <dbReference type="Pfam" id="PF13735"/>
    </source>
</evidence>
<dbReference type="HAMAP" id="MF_01263">
    <property type="entry name" value="CCA_bact_type3"/>
    <property type="match status" value="1"/>
</dbReference>
<feature type="binding site" evidence="11">
    <location>
        <position position="164"/>
    </location>
    <ligand>
        <name>CTP</name>
        <dbReference type="ChEBI" id="CHEBI:37563"/>
    </ligand>
</feature>
<feature type="binding site" evidence="11">
    <location>
        <position position="161"/>
    </location>
    <ligand>
        <name>ATP</name>
        <dbReference type="ChEBI" id="CHEBI:30616"/>
    </ligand>
</feature>
<evidence type="ECO:0000259" key="12">
    <source>
        <dbReference type="Pfam" id="PF01743"/>
    </source>
</evidence>
<dbReference type="AlphaFoldDB" id="A0A1G9M0M3"/>
<protein>
    <recommendedName>
        <fullName evidence="11">CCA-adding enzyme</fullName>
        <ecNumber evidence="11">2.7.7.72</ecNumber>
    </recommendedName>
    <alternativeName>
        <fullName evidence="11">CCA tRNA nucleotidyltransferase</fullName>
    </alternativeName>
    <alternativeName>
        <fullName evidence="11">tRNA CCA-pyrophosphorylase</fullName>
    </alternativeName>
    <alternativeName>
        <fullName evidence="11">tRNA adenylyl-/cytidylyl- transferase</fullName>
    </alternativeName>
    <alternativeName>
        <fullName evidence="11">tRNA nucleotidyltransferase</fullName>
    </alternativeName>
    <alternativeName>
        <fullName evidence="11">tRNA-NT</fullName>
    </alternativeName>
</protein>
<evidence type="ECO:0000256" key="8">
    <source>
        <dbReference type="ARBA" id="ARBA00022840"/>
    </source>
</evidence>
<evidence type="ECO:0000313" key="15">
    <source>
        <dbReference type="EMBL" id="SDL67275.1"/>
    </source>
</evidence>
<feature type="binding site" evidence="11">
    <location>
        <position position="161"/>
    </location>
    <ligand>
        <name>CTP</name>
        <dbReference type="ChEBI" id="CHEBI:37563"/>
    </ligand>
</feature>
<dbReference type="GO" id="GO:0000049">
    <property type="term" value="F:tRNA binding"/>
    <property type="evidence" value="ECO:0007669"/>
    <property type="project" value="UniProtKB-UniRule"/>
</dbReference>
<dbReference type="OrthoDB" id="9805698at2"/>
<feature type="binding site" evidence="11">
    <location>
        <position position="158"/>
    </location>
    <ligand>
        <name>ATP</name>
        <dbReference type="ChEBI" id="CHEBI:30616"/>
    </ligand>
</feature>
<accession>A0A1G9M0M3</accession>
<dbReference type="SUPFAM" id="SSF81891">
    <property type="entry name" value="Poly A polymerase C-terminal region-like"/>
    <property type="match status" value="1"/>
</dbReference>
<feature type="binding site" evidence="11">
    <location>
        <position position="28"/>
    </location>
    <ligand>
        <name>ATP</name>
        <dbReference type="ChEBI" id="CHEBI:30616"/>
    </ligand>
</feature>
<comment type="subunit">
    <text evidence="11">Homodimer.</text>
</comment>
<dbReference type="Proteomes" id="UP000182347">
    <property type="component" value="Unassembled WGS sequence"/>
</dbReference>
<comment type="catalytic activity">
    <reaction evidence="11">
        <text>a tRNA precursor + 2 CTP + ATP = a tRNA with a 3' CCA end + 3 diphosphate</text>
        <dbReference type="Rhea" id="RHEA:14433"/>
        <dbReference type="Rhea" id="RHEA-COMP:10465"/>
        <dbReference type="Rhea" id="RHEA-COMP:10468"/>
        <dbReference type="ChEBI" id="CHEBI:30616"/>
        <dbReference type="ChEBI" id="CHEBI:33019"/>
        <dbReference type="ChEBI" id="CHEBI:37563"/>
        <dbReference type="ChEBI" id="CHEBI:74896"/>
        <dbReference type="ChEBI" id="CHEBI:83071"/>
        <dbReference type="EC" id="2.7.7.72"/>
    </reaction>
</comment>
<dbReference type="GO" id="GO:0004810">
    <property type="term" value="F:CCA tRNA nucleotidyltransferase activity"/>
    <property type="evidence" value="ECO:0007669"/>
    <property type="project" value="UniProtKB-UniRule"/>
</dbReference>
<dbReference type="SUPFAM" id="SSF81301">
    <property type="entry name" value="Nucleotidyltransferase"/>
    <property type="match status" value="1"/>
</dbReference>
<dbReference type="Pfam" id="PF01743">
    <property type="entry name" value="PolyA_pol"/>
    <property type="match status" value="1"/>
</dbReference>
<evidence type="ECO:0000259" key="13">
    <source>
        <dbReference type="Pfam" id="PF12627"/>
    </source>
</evidence>
<feature type="binding site" evidence="11">
    <location>
        <position position="31"/>
    </location>
    <ligand>
        <name>CTP</name>
        <dbReference type="ChEBI" id="CHEBI:37563"/>
    </ligand>
</feature>
<evidence type="ECO:0000256" key="4">
    <source>
        <dbReference type="ARBA" id="ARBA00022695"/>
    </source>
</evidence>
<gene>
    <name evidence="11" type="primary">cca</name>
    <name evidence="15" type="ORF">SAMN05216244_0348</name>
</gene>
<dbReference type="InterPro" id="IPR032810">
    <property type="entry name" value="CCA-adding_enz_C"/>
</dbReference>
<dbReference type="PANTHER" id="PTHR46173:SF1">
    <property type="entry name" value="CCA TRNA NUCLEOTIDYLTRANSFERASE 1, MITOCHONDRIAL"/>
    <property type="match status" value="1"/>
</dbReference>
<dbReference type="InterPro" id="IPR023068">
    <property type="entry name" value="CCA-adding_enz_firmicutes"/>
</dbReference>
<keyword evidence="4 11" id="KW-0548">Nucleotidyltransferase</keyword>
<keyword evidence="2 11" id="KW-0808">Transferase</keyword>
<feature type="binding site" evidence="11">
    <location>
        <position position="31"/>
    </location>
    <ligand>
        <name>ATP</name>
        <dbReference type="ChEBI" id="CHEBI:30616"/>
    </ligand>
</feature>
<dbReference type="EMBL" id="FNHF01000001">
    <property type="protein sequence ID" value="SDL67275.1"/>
    <property type="molecule type" value="Genomic_DNA"/>
</dbReference>
<dbReference type="GO" id="GO:0042245">
    <property type="term" value="P:RNA repair"/>
    <property type="evidence" value="ECO:0007669"/>
    <property type="project" value="UniProtKB-KW"/>
</dbReference>
<feature type="binding site" evidence="11">
    <location>
        <position position="158"/>
    </location>
    <ligand>
        <name>CTP</name>
        <dbReference type="ChEBI" id="CHEBI:37563"/>
    </ligand>
</feature>
<dbReference type="CDD" id="cd05398">
    <property type="entry name" value="NT_ClassII-CCAase"/>
    <property type="match status" value="1"/>
</dbReference>
<evidence type="ECO:0000256" key="9">
    <source>
        <dbReference type="ARBA" id="ARBA00022842"/>
    </source>
</evidence>
<evidence type="ECO:0000256" key="3">
    <source>
        <dbReference type="ARBA" id="ARBA00022694"/>
    </source>
</evidence>
<dbReference type="PANTHER" id="PTHR46173">
    <property type="entry name" value="CCA TRNA NUCLEOTIDYLTRANSFERASE 1, MITOCHONDRIAL"/>
    <property type="match status" value="1"/>
</dbReference>
<evidence type="ECO:0000256" key="11">
    <source>
        <dbReference type="HAMAP-Rule" id="MF_01263"/>
    </source>
</evidence>
<dbReference type="InterPro" id="IPR050264">
    <property type="entry name" value="Bact_CCA-adding_enz_type3_sf"/>
</dbReference>
<evidence type="ECO:0000256" key="5">
    <source>
        <dbReference type="ARBA" id="ARBA00022723"/>
    </source>
</evidence>
<dbReference type="EC" id="2.7.7.72" evidence="11"/>
<keyword evidence="5 11" id="KW-0479">Metal-binding</keyword>
<dbReference type="Gene3D" id="1.10.3090.10">
    <property type="entry name" value="cca-adding enzyme, domain 2"/>
    <property type="match status" value="1"/>
</dbReference>
<proteinExistence type="inferred from homology"/>
<dbReference type="GO" id="GO:0001680">
    <property type="term" value="P:tRNA 3'-terminal CCA addition"/>
    <property type="evidence" value="ECO:0007669"/>
    <property type="project" value="UniProtKB-UniRule"/>
</dbReference>
<dbReference type="STRING" id="482461.SAMN05216244_0348"/>
<dbReference type="InterPro" id="IPR002646">
    <property type="entry name" value="PolA_pol_head_dom"/>
</dbReference>
<evidence type="ECO:0000313" key="16">
    <source>
        <dbReference type="Proteomes" id="UP000182347"/>
    </source>
</evidence>
<dbReference type="Gene3D" id="3.30.460.10">
    <property type="entry name" value="Beta Polymerase, domain 2"/>
    <property type="match status" value="1"/>
</dbReference>